<dbReference type="PANTHER" id="PTHR22789:SF0">
    <property type="entry name" value="3-OXO-TETRONATE 4-PHOSPHATE DECARBOXYLASE-RELATED"/>
    <property type="match status" value="1"/>
</dbReference>
<feature type="domain" description="Class II aldolase/adducin N-terminal" evidence="3">
    <location>
        <begin position="24"/>
        <end position="223"/>
    </location>
</feature>
<protein>
    <submittedName>
        <fullName evidence="4">Arad-like aldolase/epimerase</fullName>
    </submittedName>
</protein>
<dbReference type="GO" id="GO:0016832">
    <property type="term" value="F:aldehyde-lyase activity"/>
    <property type="evidence" value="ECO:0007669"/>
    <property type="project" value="TreeGrafter"/>
</dbReference>
<dbReference type="Proteomes" id="UP000799772">
    <property type="component" value="Unassembled WGS sequence"/>
</dbReference>
<keyword evidence="5" id="KW-1185">Reference proteome</keyword>
<evidence type="ECO:0000256" key="2">
    <source>
        <dbReference type="ARBA" id="ARBA00023239"/>
    </source>
</evidence>
<dbReference type="InterPro" id="IPR050197">
    <property type="entry name" value="Aldolase_class_II_sugar_metab"/>
</dbReference>
<dbReference type="AlphaFoldDB" id="A0A9P4INB1"/>
<accession>A0A9P4INB1</accession>
<dbReference type="InterPro" id="IPR001303">
    <property type="entry name" value="Aldolase_II/adducin_N"/>
</dbReference>
<comment type="caution">
    <text evidence="4">The sequence shown here is derived from an EMBL/GenBank/DDBJ whole genome shotgun (WGS) entry which is preliminary data.</text>
</comment>
<dbReference type="GO" id="GO:0019323">
    <property type="term" value="P:pentose catabolic process"/>
    <property type="evidence" value="ECO:0007669"/>
    <property type="project" value="TreeGrafter"/>
</dbReference>
<dbReference type="SUPFAM" id="SSF53639">
    <property type="entry name" value="AraD/HMP-PK domain-like"/>
    <property type="match status" value="1"/>
</dbReference>
<reference evidence="4" key="1">
    <citation type="journal article" date="2020" name="Stud. Mycol.">
        <title>101 Dothideomycetes genomes: a test case for predicting lifestyles and emergence of pathogens.</title>
        <authorList>
            <person name="Haridas S."/>
            <person name="Albert R."/>
            <person name="Binder M."/>
            <person name="Bloem J."/>
            <person name="Labutti K."/>
            <person name="Salamov A."/>
            <person name="Andreopoulos B."/>
            <person name="Baker S."/>
            <person name="Barry K."/>
            <person name="Bills G."/>
            <person name="Bluhm B."/>
            <person name="Cannon C."/>
            <person name="Castanera R."/>
            <person name="Culley D."/>
            <person name="Daum C."/>
            <person name="Ezra D."/>
            <person name="Gonzalez J."/>
            <person name="Henrissat B."/>
            <person name="Kuo A."/>
            <person name="Liang C."/>
            <person name="Lipzen A."/>
            <person name="Lutzoni F."/>
            <person name="Magnuson J."/>
            <person name="Mondo S."/>
            <person name="Nolan M."/>
            <person name="Ohm R."/>
            <person name="Pangilinan J."/>
            <person name="Park H.-J."/>
            <person name="Ramirez L."/>
            <person name="Alfaro M."/>
            <person name="Sun H."/>
            <person name="Tritt A."/>
            <person name="Yoshinaga Y."/>
            <person name="Zwiers L.-H."/>
            <person name="Turgeon B."/>
            <person name="Goodwin S."/>
            <person name="Spatafora J."/>
            <person name="Crous P."/>
            <person name="Grigoriev I."/>
        </authorList>
    </citation>
    <scope>NUCLEOTIDE SEQUENCE</scope>
    <source>
        <strain evidence="4">CBS 133067</strain>
    </source>
</reference>
<dbReference type="SMART" id="SM01007">
    <property type="entry name" value="Aldolase_II"/>
    <property type="match status" value="1"/>
</dbReference>
<organism evidence="4 5">
    <name type="scientific">Rhizodiscina lignyota</name>
    <dbReference type="NCBI Taxonomy" id="1504668"/>
    <lineage>
        <taxon>Eukaryota</taxon>
        <taxon>Fungi</taxon>
        <taxon>Dikarya</taxon>
        <taxon>Ascomycota</taxon>
        <taxon>Pezizomycotina</taxon>
        <taxon>Dothideomycetes</taxon>
        <taxon>Pleosporomycetidae</taxon>
        <taxon>Aulographales</taxon>
        <taxon>Rhizodiscinaceae</taxon>
        <taxon>Rhizodiscina</taxon>
    </lineage>
</organism>
<proteinExistence type="predicted"/>
<evidence type="ECO:0000256" key="1">
    <source>
        <dbReference type="ARBA" id="ARBA00022723"/>
    </source>
</evidence>
<dbReference type="Gene3D" id="3.40.225.10">
    <property type="entry name" value="Class II aldolase/adducin N-terminal domain"/>
    <property type="match status" value="1"/>
</dbReference>
<dbReference type="Pfam" id="PF00596">
    <property type="entry name" value="Aldolase_II"/>
    <property type="match status" value="1"/>
</dbReference>
<keyword evidence="1" id="KW-0479">Metal-binding</keyword>
<gene>
    <name evidence="4" type="ORF">NA57DRAFT_64132</name>
</gene>
<evidence type="ECO:0000313" key="5">
    <source>
        <dbReference type="Proteomes" id="UP000799772"/>
    </source>
</evidence>
<dbReference type="GO" id="GO:0046872">
    <property type="term" value="F:metal ion binding"/>
    <property type="evidence" value="ECO:0007669"/>
    <property type="project" value="UniProtKB-KW"/>
</dbReference>
<name>A0A9P4INB1_9PEZI</name>
<dbReference type="PANTHER" id="PTHR22789">
    <property type="entry name" value="FUCULOSE PHOSPHATE ALDOLASE"/>
    <property type="match status" value="1"/>
</dbReference>
<dbReference type="OrthoDB" id="2932980at2759"/>
<evidence type="ECO:0000313" key="4">
    <source>
        <dbReference type="EMBL" id="KAF2101266.1"/>
    </source>
</evidence>
<dbReference type="GO" id="GO:0005829">
    <property type="term" value="C:cytosol"/>
    <property type="evidence" value="ECO:0007669"/>
    <property type="project" value="TreeGrafter"/>
</dbReference>
<evidence type="ECO:0000259" key="3">
    <source>
        <dbReference type="SMART" id="SM01007"/>
    </source>
</evidence>
<dbReference type="EMBL" id="ML978123">
    <property type="protein sequence ID" value="KAF2101266.1"/>
    <property type="molecule type" value="Genomic_DNA"/>
</dbReference>
<sequence length="286" mass="32358">MDWYTNPGVVQKDWSKENLQELRRKLITANHVLHNHGVVDAYGHISIRHPQKTEIYIMCGYMAPAIVTSSDDLIEYWVKDSSTVDPNAKKGYSERFIHGEVFRMFPSVNCVVHSHAEDVLPYVTSGVPLLPVFHMSGFLGDDVPVFDIGEMYEAGEQQDLLVRNANLGTGLASRFRIDAQSTSSDPEHNVVLMRRHGYTTHGADIETAVYRAIYTKINAKVQTDSMMLRQAFQASTGTQAYAKFNFEPLTEDMRTGCMKMNTGTQDKPWKLWVAEVEKSSLYINRG</sequence>
<dbReference type="InterPro" id="IPR036409">
    <property type="entry name" value="Aldolase_II/adducin_N_sf"/>
</dbReference>
<keyword evidence="2" id="KW-0456">Lyase</keyword>